<dbReference type="InterPro" id="IPR011701">
    <property type="entry name" value="MFS"/>
</dbReference>
<evidence type="ECO:0000313" key="2">
    <source>
        <dbReference type="EMBL" id="SCF28768.1"/>
    </source>
</evidence>
<protein>
    <submittedName>
        <fullName evidence="2">Major Facilitator Superfamily protein</fullName>
    </submittedName>
</protein>
<feature type="transmembrane region" description="Helical" evidence="1">
    <location>
        <begin position="115"/>
        <end position="143"/>
    </location>
</feature>
<dbReference type="AlphaFoldDB" id="A0A1C4Z707"/>
<reference evidence="3" key="1">
    <citation type="submission" date="2016-06" db="EMBL/GenBank/DDBJ databases">
        <authorList>
            <person name="Varghese N."/>
            <person name="Submissions Spin"/>
        </authorList>
    </citation>
    <scope>NUCLEOTIDE SEQUENCE [LARGE SCALE GENOMIC DNA]</scope>
    <source>
        <strain evidence="3">DSM 43816</strain>
    </source>
</reference>
<dbReference type="Gene3D" id="1.20.1250.20">
    <property type="entry name" value="MFS general substrate transporter like domains"/>
    <property type="match status" value="1"/>
</dbReference>
<feature type="transmembrane region" description="Helical" evidence="1">
    <location>
        <begin position="91"/>
        <end position="109"/>
    </location>
</feature>
<keyword evidence="1" id="KW-1133">Transmembrane helix</keyword>
<dbReference type="PANTHER" id="PTHR23542:SF1">
    <property type="entry name" value="MAJOR FACILITATOR SUPERFAMILY (MFS) PROFILE DOMAIN-CONTAINING PROTEIN"/>
    <property type="match status" value="1"/>
</dbReference>
<feature type="transmembrane region" description="Helical" evidence="1">
    <location>
        <begin position="164"/>
        <end position="183"/>
    </location>
</feature>
<sequence length="442" mass="44231">MTAPSAPARSRPASRYARLWRVPGAPLLLVGGVVARLGQGVTVLAWILLVRETTGSFADAALVGASVSLATAVTAPIGGRLADRFGAHRVLPLYGAAYATAQLLLLAATLTRQPVPLLCVLAALSGAVFPAISPALRAAWTVLTGQGTGREDVRSTAMAAESTLFELVFVVGPLLLSAAMLVADPLAALTGSRSGIAGPAAAIVLAAVCAGGGTAVLARGRALRQLRPHGGTPTRGLGPLRSPRMPALLLCAAGVAFSFGASPVAVAAFATEHDGDRAEAVTGVLIAVWSLGSAAAGLWYGARTWQTPLTRQLTWLLAGLSAGYAAWALSPNSTVLGGVLLLSGAVIAPAMTVQAGLMARIAPASMLTEAYTWLTTVNLSLAALGSAVTGAIVDGPAGAAGGFLACAGAAAAAAVLAAWPGVLAPRRVREVVDQPADPVQVP</sequence>
<dbReference type="Proteomes" id="UP000198253">
    <property type="component" value="Chromosome I"/>
</dbReference>
<gene>
    <name evidence="2" type="ORF">GA0070618_4850</name>
</gene>
<dbReference type="InParanoid" id="A0A1C4Z707"/>
<feature type="transmembrane region" description="Helical" evidence="1">
    <location>
        <begin position="60"/>
        <end position="79"/>
    </location>
</feature>
<feature type="transmembrane region" description="Helical" evidence="1">
    <location>
        <begin position="247"/>
        <end position="269"/>
    </location>
</feature>
<accession>A0A1C4Z707</accession>
<dbReference type="Pfam" id="PF07690">
    <property type="entry name" value="MFS_1"/>
    <property type="match status" value="1"/>
</dbReference>
<dbReference type="PANTHER" id="PTHR23542">
    <property type="match status" value="1"/>
</dbReference>
<feature type="transmembrane region" description="Helical" evidence="1">
    <location>
        <begin position="313"/>
        <end position="329"/>
    </location>
</feature>
<feature type="transmembrane region" description="Helical" evidence="1">
    <location>
        <begin position="25"/>
        <end position="48"/>
    </location>
</feature>
<dbReference type="GO" id="GO:0022857">
    <property type="term" value="F:transmembrane transporter activity"/>
    <property type="evidence" value="ECO:0007669"/>
    <property type="project" value="InterPro"/>
</dbReference>
<dbReference type="SUPFAM" id="SSF103473">
    <property type="entry name" value="MFS general substrate transporter"/>
    <property type="match status" value="1"/>
</dbReference>
<feature type="transmembrane region" description="Helical" evidence="1">
    <location>
        <begin position="399"/>
        <end position="419"/>
    </location>
</feature>
<keyword evidence="1" id="KW-0812">Transmembrane</keyword>
<dbReference type="EMBL" id="LT607413">
    <property type="protein sequence ID" value="SCF28768.1"/>
    <property type="molecule type" value="Genomic_DNA"/>
</dbReference>
<dbReference type="OrthoDB" id="4229605at2"/>
<feature type="transmembrane region" description="Helical" evidence="1">
    <location>
        <begin position="371"/>
        <end position="393"/>
    </location>
</feature>
<feature type="transmembrane region" description="Helical" evidence="1">
    <location>
        <begin position="195"/>
        <end position="218"/>
    </location>
</feature>
<keyword evidence="3" id="KW-1185">Reference proteome</keyword>
<feature type="transmembrane region" description="Helical" evidence="1">
    <location>
        <begin position="335"/>
        <end position="359"/>
    </location>
</feature>
<feature type="transmembrane region" description="Helical" evidence="1">
    <location>
        <begin position="281"/>
        <end position="301"/>
    </location>
</feature>
<proteinExistence type="predicted"/>
<evidence type="ECO:0000256" key="1">
    <source>
        <dbReference type="SAM" id="Phobius"/>
    </source>
</evidence>
<dbReference type="RefSeq" id="WP_088983669.1">
    <property type="nucleotide sequence ID" value="NZ_LT607413.1"/>
</dbReference>
<name>A0A1C4Z707_MICEC</name>
<evidence type="ECO:0000313" key="3">
    <source>
        <dbReference type="Proteomes" id="UP000198253"/>
    </source>
</evidence>
<dbReference type="InterPro" id="IPR036259">
    <property type="entry name" value="MFS_trans_sf"/>
</dbReference>
<organism evidence="2 3">
    <name type="scientific">Micromonospora echinospora</name>
    <name type="common">Micromonospora purpurea</name>
    <dbReference type="NCBI Taxonomy" id="1877"/>
    <lineage>
        <taxon>Bacteria</taxon>
        <taxon>Bacillati</taxon>
        <taxon>Actinomycetota</taxon>
        <taxon>Actinomycetes</taxon>
        <taxon>Micromonosporales</taxon>
        <taxon>Micromonosporaceae</taxon>
        <taxon>Micromonospora</taxon>
    </lineage>
</organism>
<keyword evidence="1" id="KW-0472">Membrane</keyword>